<dbReference type="AlphaFoldDB" id="A0A072TDF7"/>
<organism evidence="2 4">
    <name type="scientific">Medicago truncatula</name>
    <name type="common">Barrel medic</name>
    <name type="synonym">Medicago tribuloides</name>
    <dbReference type="NCBI Taxonomy" id="3880"/>
    <lineage>
        <taxon>Eukaryota</taxon>
        <taxon>Viridiplantae</taxon>
        <taxon>Streptophyta</taxon>
        <taxon>Embryophyta</taxon>
        <taxon>Tracheophyta</taxon>
        <taxon>Spermatophyta</taxon>
        <taxon>Magnoliopsida</taxon>
        <taxon>eudicotyledons</taxon>
        <taxon>Gunneridae</taxon>
        <taxon>Pentapetalae</taxon>
        <taxon>rosids</taxon>
        <taxon>fabids</taxon>
        <taxon>Fabales</taxon>
        <taxon>Fabaceae</taxon>
        <taxon>Papilionoideae</taxon>
        <taxon>50 kb inversion clade</taxon>
        <taxon>NPAAA clade</taxon>
        <taxon>Hologalegina</taxon>
        <taxon>IRL clade</taxon>
        <taxon>Trifolieae</taxon>
        <taxon>Medicago</taxon>
    </lineage>
</organism>
<dbReference type="HOGENOM" id="CLU_740997_0_0_1"/>
<evidence type="ECO:0000313" key="4">
    <source>
        <dbReference type="Proteomes" id="UP000002051"/>
    </source>
</evidence>
<sequence>MKDYKGNAHKCLMAKTAMGDEEDQSSHDKVKVTPRLNSFSLASTPSDEYLDAEDHYEDNDLDHPMFAKINKFMCSLKGKKLTMFRILMEMVSKHTNTIKELETLVTEEKERNEILEQKVMYEEAQNDALCSKVGENLDKHANDLASLKKAESVCKELLNDKDRLVNSHASLSKDCERLSLSLKDKEEKLTVLTKSFEALKVTYLDTLAKAYSSPIINVDTCTTNSSSELTSILEENCSLKAQLDRGLMTCAQGQKTLNEILSRHNGGFAKEGLGFNPSTAKKSASPLKCTTPLKEIFVREGHKEKGKVVSGSATRGSSTHNKTTEFMPPSYVLRKSKEGEVYAKFVGPRNAFRFYAIWVPKTLVTNVKGPMTKW</sequence>
<keyword evidence="1" id="KW-0175">Coiled coil</keyword>
<name>A0A072TDF7_MEDTR</name>
<evidence type="ECO:0000313" key="3">
    <source>
        <dbReference type="EnsemblPlants" id="KEH15271"/>
    </source>
</evidence>
<gene>
    <name evidence="2" type="ORF">MTR_1540s0010</name>
</gene>
<reference evidence="2 4" key="2">
    <citation type="journal article" date="2014" name="BMC Genomics">
        <title>An improved genome release (version Mt4.0) for the model legume Medicago truncatula.</title>
        <authorList>
            <person name="Tang H."/>
            <person name="Krishnakumar V."/>
            <person name="Bidwell S."/>
            <person name="Rosen B."/>
            <person name="Chan A."/>
            <person name="Zhou S."/>
            <person name="Gentzbittel L."/>
            <person name="Childs K.L."/>
            <person name="Yandell M."/>
            <person name="Gundlach H."/>
            <person name="Mayer K.F."/>
            <person name="Schwartz D.C."/>
            <person name="Town C.D."/>
        </authorList>
    </citation>
    <scope>GENOME REANNOTATION</scope>
    <source>
        <strain evidence="2">A17</strain>
        <strain evidence="3 4">cv. Jemalong A17</strain>
    </source>
</reference>
<dbReference type="Proteomes" id="UP000002051">
    <property type="component" value="Unassembled WGS sequence"/>
</dbReference>
<dbReference type="EnsemblPlants" id="KEH15271">
    <property type="protein sequence ID" value="KEH15271"/>
    <property type="gene ID" value="MTR_1540s0010"/>
</dbReference>
<reference evidence="2 4" key="1">
    <citation type="journal article" date="2011" name="Nature">
        <title>The Medicago genome provides insight into the evolution of rhizobial symbioses.</title>
        <authorList>
            <person name="Young N.D."/>
            <person name="Debelle F."/>
            <person name="Oldroyd G.E."/>
            <person name="Geurts R."/>
            <person name="Cannon S.B."/>
            <person name="Udvardi M.K."/>
            <person name="Benedito V.A."/>
            <person name="Mayer K.F."/>
            <person name="Gouzy J."/>
            <person name="Schoof H."/>
            <person name="Van de Peer Y."/>
            <person name="Proost S."/>
            <person name="Cook D.R."/>
            <person name="Meyers B.C."/>
            <person name="Spannagl M."/>
            <person name="Cheung F."/>
            <person name="De Mita S."/>
            <person name="Krishnakumar V."/>
            <person name="Gundlach H."/>
            <person name="Zhou S."/>
            <person name="Mudge J."/>
            <person name="Bharti A.K."/>
            <person name="Murray J.D."/>
            <person name="Naoumkina M.A."/>
            <person name="Rosen B."/>
            <person name="Silverstein K.A."/>
            <person name="Tang H."/>
            <person name="Rombauts S."/>
            <person name="Zhao P.X."/>
            <person name="Zhou P."/>
            <person name="Barbe V."/>
            <person name="Bardou P."/>
            <person name="Bechner M."/>
            <person name="Bellec A."/>
            <person name="Berger A."/>
            <person name="Berges H."/>
            <person name="Bidwell S."/>
            <person name="Bisseling T."/>
            <person name="Choisne N."/>
            <person name="Couloux A."/>
            <person name="Denny R."/>
            <person name="Deshpande S."/>
            <person name="Dai X."/>
            <person name="Doyle J.J."/>
            <person name="Dudez A.M."/>
            <person name="Farmer A.D."/>
            <person name="Fouteau S."/>
            <person name="Franken C."/>
            <person name="Gibelin C."/>
            <person name="Gish J."/>
            <person name="Goldstein S."/>
            <person name="Gonzalez A.J."/>
            <person name="Green P.J."/>
            <person name="Hallab A."/>
            <person name="Hartog M."/>
            <person name="Hua A."/>
            <person name="Humphray S.J."/>
            <person name="Jeong D.H."/>
            <person name="Jing Y."/>
            <person name="Jocker A."/>
            <person name="Kenton S.M."/>
            <person name="Kim D.J."/>
            <person name="Klee K."/>
            <person name="Lai H."/>
            <person name="Lang C."/>
            <person name="Lin S."/>
            <person name="Macmil S.L."/>
            <person name="Magdelenat G."/>
            <person name="Matthews L."/>
            <person name="McCorrison J."/>
            <person name="Monaghan E.L."/>
            <person name="Mun J.H."/>
            <person name="Najar F.Z."/>
            <person name="Nicholson C."/>
            <person name="Noirot C."/>
            <person name="O'Bleness M."/>
            <person name="Paule C.R."/>
            <person name="Poulain J."/>
            <person name="Prion F."/>
            <person name="Qin B."/>
            <person name="Qu C."/>
            <person name="Retzel E.F."/>
            <person name="Riddle C."/>
            <person name="Sallet E."/>
            <person name="Samain S."/>
            <person name="Samson N."/>
            <person name="Sanders I."/>
            <person name="Saurat O."/>
            <person name="Scarpelli C."/>
            <person name="Schiex T."/>
            <person name="Segurens B."/>
            <person name="Severin A.J."/>
            <person name="Sherrier D.J."/>
            <person name="Shi R."/>
            <person name="Sims S."/>
            <person name="Singer S.R."/>
            <person name="Sinharoy S."/>
            <person name="Sterck L."/>
            <person name="Viollet A."/>
            <person name="Wang B.B."/>
            <person name="Wang K."/>
            <person name="Wang M."/>
            <person name="Wang X."/>
            <person name="Warfsmann J."/>
            <person name="Weissenbach J."/>
            <person name="White D.D."/>
            <person name="White J.D."/>
            <person name="Wiley G.B."/>
            <person name="Wincker P."/>
            <person name="Xing Y."/>
            <person name="Yang L."/>
            <person name="Yao Z."/>
            <person name="Ying F."/>
            <person name="Zhai J."/>
            <person name="Zhou L."/>
            <person name="Zuber A."/>
            <person name="Denarie J."/>
            <person name="Dixon R.A."/>
            <person name="May G.D."/>
            <person name="Schwartz D.C."/>
            <person name="Rogers J."/>
            <person name="Quetier F."/>
            <person name="Town C.D."/>
            <person name="Roe B.A."/>
        </authorList>
    </citation>
    <scope>NUCLEOTIDE SEQUENCE [LARGE SCALE GENOMIC DNA]</scope>
    <source>
        <strain evidence="2">A17</strain>
        <strain evidence="3 4">cv. Jemalong A17</strain>
    </source>
</reference>
<evidence type="ECO:0000256" key="1">
    <source>
        <dbReference type="SAM" id="Coils"/>
    </source>
</evidence>
<feature type="non-terminal residue" evidence="2">
    <location>
        <position position="374"/>
    </location>
</feature>
<protein>
    <submittedName>
        <fullName evidence="2 3">Uncharacterized protein</fullName>
    </submittedName>
</protein>
<accession>A0A072TDF7</accession>
<keyword evidence="4" id="KW-1185">Reference proteome</keyword>
<evidence type="ECO:0000313" key="2">
    <source>
        <dbReference type="EMBL" id="KEH15271.1"/>
    </source>
</evidence>
<feature type="coiled-coil region" evidence="1">
    <location>
        <begin position="91"/>
        <end position="188"/>
    </location>
</feature>
<dbReference type="EMBL" id="KL404264">
    <property type="protein sequence ID" value="KEH15271.1"/>
    <property type="molecule type" value="Genomic_DNA"/>
</dbReference>
<reference evidence="3" key="3">
    <citation type="submission" date="2015-06" db="UniProtKB">
        <authorList>
            <consortium name="EnsemblPlants"/>
        </authorList>
    </citation>
    <scope>IDENTIFICATION</scope>
    <source>
        <strain evidence="3">cv. Jemalong A17</strain>
    </source>
</reference>
<proteinExistence type="predicted"/>